<reference evidence="2" key="2">
    <citation type="journal article" date="2015" name="Fish Shellfish Immunol.">
        <title>Early steps in the European eel (Anguilla anguilla)-Vibrio vulnificus interaction in the gills: Role of the RtxA13 toxin.</title>
        <authorList>
            <person name="Callol A."/>
            <person name="Pajuelo D."/>
            <person name="Ebbesson L."/>
            <person name="Teles M."/>
            <person name="MacKenzie S."/>
            <person name="Amaro C."/>
        </authorList>
    </citation>
    <scope>NUCLEOTIDE SEQUENCE</scope>
</reference>
<reference evidence="2" key="1">
    <citation type="submission" date="2014-11" db="EMBL/GenBank/DDBJ databases">
        <authorList>
            <person name="Amaro Gonzalez C."/>
        </authorList>
    </citation>
    <scope>NUCLEOTIDE SEQUENCE</scope>
</reference>
<dbReference type="AlphaFoldDB" id="A0A0E9Y152"/>
<feature type="signal peptide" evidence="1">
    <location>
        <begin position="1"/>
        <end position="18"/>
    </location>
</feature>
<accession>A0A0E9Y152</accession>
<sequence>MFDMPWCTLLAYTVCTACIHMYTACIHNVHCLHPQCTLPAYTMYTAGKKNATKHTKSEILSRRQQHSCHSRSVSRVRERRERHFSFQYTSTNQIQCYTGIRGEGEGRIISHKRVLNFWIYTQHRDKWQMKTEATANQDE</sequence>
<protein>
    <recommendedName>
        <fullName evidence="3">Secreted protein</fullName>
    </recommendedName>
</protein>
<name>A0A0E9Y152_ANGAN</name>
<evidence type="ECO:0000313" key="2">
    <source>
        <dbReference type="EMBL" id="JAI08402.1"/>
    </source>
</evidence>
<evidence type="ECO:0008006" key="3">
    <source>
        <dbReference type="Google" id="ProtNLM"/>
    </source>
</evidence>
<evidence type="ECO:0000256" key="1">
    <source>
        <dbReference type="SAM" id="SignalP"/>
    </source>
</evidence>
<keyword evidence="1" id="KW-0732">Signal</keyword>
<feature type="chain" id="PRO_5002435717" description="Secreted protein" evidence="1">
    <location>
        <begin position="19"/>
        <end position="139"/>
    </location>
</feature>
<proteinExistence type="predicted"/>
<organism evidence="2">
    <name type="scientific">Anguilla anguilla</name>
    <name type="common">European freshwater eel</name>
    <name type="synonym">Muraena anguilla</name>
    <dbReference type="NCBI Taxonomy" id="7936"/>
    <lineage>
        <taxon>Eukaryota</taxon>
        <taxon>Metazoa</taxon>
        <taxon>Chordata</taxon>
        <taxon>Craniata</taxon>
        <taxon>Vertebrata</taxon>
        <taxon>Euteleostomi</taxon>
        <taxon>Actinopterygii</taxon>
        <taxon>Neopterygii</taxon>
        <taxon>Teleostei</taxon>
        <taxon>Anguilliformes</taxon>
        <taxon>Anguillidae</taxon>
        <taxon>Anguilla</taxon>
    </lineage>
</organism>
<dbReference type="EMBL" id="GBXM01000176">
    <property type="protein sequence ID" value="JAI08402.1"/>
    <property type="molecule type" value="Transcribed_RNA"/>
</dbReference>